<protein>
    <recommendedName>
        <fullName evidence="2">Anti-sigma K factor RskA C-terminal domain-containing protein</fullName>
    </recommendedName>
</protein>
<dbReference type="STRING" id="1317117.ATO7_07020"/>
<keyword evidence="1" id="KW-0472">Membrane</keyword>
<reference evidence="3 4" key="1">
    <citation type="submission" date="2013-04" db="EMBL/GenBank/DDBJ databases">
        <title>Oceanococcus atlanticus 22II-S10r2 Genome Sequencing.</title>
        <authorList>
            <person name="Lai Q."/>
            <person name="Li G."/>
            <person name="Shao Z."/>
        </authorList>
    </citation>
    <scope>NUCLEOTIDE SEQUENCE [LARGE SCALE GENOMIC DNA]</scope>
    <source>
        <strain evidence="3 4">22II-S10r2</strain>
    </source>
</reference>
<dbReference type="InterPro" id="IPR018764">
    <property type="entry name" value="RskA_C"/>
</dbReference>
<dbReference type="Proteomes" id="UP000192342">
    <property type="component" value="Unassembled WGS sequence"/>
</dbReference>
<proteinExistence type="predicted"/>
<keyword evidence="4" id="KW-1185">Reference proteome</keyword>
<evidence type="ECO:0000256" key="1">
    <source>
        <dbReference type="SAM" id="Phobius"/>
    </source>
</evidence>
<evidence type="ECO:0000313" key="3">
    <source>
        <dbReference type="EMBL" id="ORE89613.1"/>
    </source>
</evidence>
<feature type="transmembrane region" description="Helical" evidence="1">
    <location>
        <begin position="87"/>
        <end position="107"/>
    </location>
</feature>
<dbReference type="PANTHER" id="PTHR37461">
    <property type="entry name" value="ANTI-SIGMA-K FACTOR RSKA"/>
    <property type="match status" value="1"/>
</dbReference>
<dbReference type="Pfam" id="PF10099">
    <property type="entry name" value="RskA_C"/>
    <property type="match status" value="1"/>
</dbReference>
<name>A0A1Y1SIW1_9GAMM</name>
<sequence>MNLERSPLREQLAGAYVLGTLRGPARRRFERAMADSASVREAVRFWEQAFAPLCALPPQKPARSLLPAIEARLGWARGEDAVRRLPWLPALGFAVVAAVSVMLWAPWTPTITPDFAVTLATEEGQVRWQFAVDKTHNWIDVKVVSTPDLTSQQDLELWLLVDGSAPKSLGLISEVDGQRQRIEARLPLSEGIGLAVSVEPPGGSPTGQATGPIIAIEKFPSA</sequence>
<accession>A0A1Y1SIW1</accession>
<evidence type="ECO:0000259" key="2">
    <source>
        <dbReference type="Pfam" id="PF10099"/>
    </source>
</evidence>
<dbReference type="GO" id="GO:0006417">
    <property type="term" value="P:regulation of translation"/>
    <property type="evidence" value="ECO:0007669"/>
    <property type="project" value="TreeGrafter"/>
</dbReference>
<keyword evidence="1" id="KW-0812">Transmembrane</keyword>
<dbReference type="PANTHER" id="PTHR37461:SF1">
    <property type="entry name" value="ANTI-SIGMA-K FACTOR RSKA"/>
    <property type="match status" value="1"/>
</dbReference>
<gene>
    <name evidence="3" type="ORF">ATO7_07020</name>
</gene>
<dbReference type="EMBL" id="AQQV01000001">
    <property type="protein sequence ID" value="ORE89613.1"/>
    <property type="molecule type" value="Genomic_DNA"/>
</dbReference>
<comment type="caution">
    <text evidence="3">The sequence shown here is derived from an EMBL/GenBank/DDBJ whole genome shotgun (WGS) entry which is preliminary data.</text>
</comment>
<keyword evidence="1" id="KW-1133">Transmembrane helix</keyword>
<dbReference type="InterPro" id="IPR051474">
    <property type="entry name" value="Anti-sigma-K/W_factor"/>
</dbReference>
<evidence type="ECO:0000313" key="4">
    <source>
        <dbReference type="Proteomes" id="UP000192342"/>
    </source>
</evidence>
<dbReference type="GO" id="GO:0005886">
    <property type="term" value="C:plasma membrane"/>
    <property type="evidence" value="ECO:0007669"/>
    <property type="project" value="InterPro"/>
</dbReference>
<feature type="domain" description="Anti-sigma K factor RskA C-terminal" evidence="2">
    <location>
        <begin position="94"/>
        <end position="213"/>
    </location>
</feature>
<dbReference type="AlphaFoldDB" id="A0A1Y1SIW1"/>
<dbReference type="GO" id="GO:0016989">
    <property type="term" value="F:sigma factor antagonist activity"/>
    <property type="evidence" value="ECO:0007669"/>
    <property type="project" value="TreeGrafter"/>
</dbReference>
<organism evidence="3 4">
    <name type="scientific">Oceanococcus atlanticus</name>
    <dbReference type="NCBI Taxonomy" id="1317117"/>
    <lineage>
        <taxon>Bacteria</taxon>
        <taxon>Pseudomonadati</taxon>
        <taxon>Pseudomonadota</taxon>
        <taxon>Gammaproteobacteria</taxon>
        <taxon>Chromatiales</taxon>
        <taxon>Oceanococcaceae</taxon>
        <taxon>Oceanococcus</taxon>
    </lineage>
</organism>